<evidence type="ECO:0000313" key="1">
    <source>
        <dbReference type="EMBL" id="WIA15736.1"/>
    </source>
</evidence>
<sequence>MLFQFVEELSHAFPEEPKLKLCVAQLPMLTEANPKKAMEVFLHTYAPFAHKINAQDESLFADVPSLVGYVDVQQLWQRADQATRAAIWQYMQTLYFMASTVSVIPAHLLSQIESVAQNCATKIETGEMDMSQFLGSLPSVMGQLGLGLHSYFEVELDFWQAYRDAWDFEIKQLQQDLCMLRQLHVLGSLTAIRIRYEPLPAPEPSELEYLLGIDWQELPLVDL</sequence>
<dbReference type="Proteomes" id="UP001244341">
    <property type="component" value="Chromosome 6b"/>
</dbReference>
<keyword evidence="2" id="KW-1185">Reference proteome</keyword>
<proteinExistence type="predicted"/>
<organism evidence="1 2">
    <name type="scientific">Tetradesmus obliquus</name>
    <name type="common">Green alga</name>
    <name type="synonym">Acutodesmus obliquus</name>
    <dbReference type="NCBI Taxonomy" id="3088"/>
    <lineage>
        <taxon>Eukaryota</taxon>
        <taxon>Viridiplantae</taxon>
        <taxon>Chlorophyta</taxon>
        <taxon>core chlorophytes</taxon>
        <taxon>Chlorophyceae</taxon>
        <taxon>CS clade</taxon>
        <taxon>Sphaeropleales</taxon>
        <taxon>Scenedesmaceae</taxon>
        <taxon>Tetradesmus</taxon>
    </lineage>
</organism>
<protein>
    <submittedName>
        <fullName evidence="1">Uncharacterized protein</fullName>
    </submittedName>
</protein>
<gene>
    <name evidence="1" type="ORF">OEZ85_002353</name>
</gene>
<accession>A0ABY8U6X2</accession>
<dbReference type="EMBL" id="CP126213">
    <property type="protein sequence ID" value="WIA15736.1"/>
    <property type="molecule type" value="Genomic_DNA"/>
</dbReference>
<name>A0ABY8U6X2_TETOB</name>
<evidence type="ECO:0000313" key="2">
    <source>
        <dbReference type="Proteomes" id="UP001244341"/>
    </source>
</evidence>
<reference evidence="1 2" key="1">
    <citation type="submission" date="2023-05" db="EMBL/GenBank/DDBJ databases">
        <title>A 100% complete, gapless, phased diploid assembly of the Scenedesmus obliquus UTEX 3031 genome.</title>
        <authorList>
            <person name="Biondi T.C."/>
            <person name="Hanschen E.R."/>
            <person name="Kwon T."/>
            <person name="Eng W."/>
            <person name="Kruse C.P.S."/>
            <person name="Koehler S.I."/>
            <person name="Kunde Y."/>
            <person name="Gleasner C.D."/>
            <person name="You Mak K.T."/>
            <person name="Polle J."/>
            <person name="Hovde B.T."/>
            <person name="Starkenburg S.R."/>
        </authorList>
    </citation>
    <scope>NUCLEOTIDE SEQUENCE [LARGE SCALE GENOMIC DNA]</scope>
    <source>
        <strain evidence="1 2">DOE0152z</strain>
    </source>
</reference>